<dbReference type="PROSITE" id="PS51066">
    <property type="entry name" value="ZF_FPG_2"/>
    <property type="match status" value="1"/>
</dbReference>
<evidence type="ECO:0000256" key="11">
    <source>
        <dbReference type="ARBA" id="ARBA00023239"/>
    </source>
</evidence>
<dbReference type="GO" id="GO:0008270">
    <property type="term" value="F:zinc ion binding"/>
    <property type="evidence" value="ECO:0007669"/>
    <property type="project" value="UniProtKB-UniRule"/>
</dbReference>
<comment type="function">
    <text evidence="15">Involved in base excision repair of DNA damaged by oxidation or by mutagenic agents. Acts as DNA glycosylase that recognizes and removes damaged bases. Has a preference for oxidized purines, such as 7,8-dihydro-8-oxoguanine (8-oxoG). Has AP (apurinic/apyrimidinic) lyase activity and introduces nicks in the DNA strand. Cleaves the DNA backbone by beta-delta elimination to generate a single-strand break at the site of the removed base with both 3'- and 5'-phosphates.</text>
</comment>
<dbReference type="NCBIfam" id="NF002211">
    <property type="entry name" value="PRK01103.1"/>
    <property type="match status" value="1"/>
</dbReference>
<dbReference type="PANTHER" id="PTHR22993">
    <property type="entry name" value="FORMAMIDOPYRIMIDINE-DNA GLYCOSYLASE"/>
    <property type="match status" value="1"/>
</dbReference>
<dbReference type="InterPro" id="IPR010979">
    <property type="entry name" value="Ribosomal_uS13-like_H2TH"/>
</dbReference>
<feature type="active site" description="Proton donor; for delta-elimination activity" evidence="15">
    <location>
        <position position="263"/>
    </location>
</feature>
<feature type="active site" description="Schiff-base intermediate with DNA" evidence="15">
    <location>
        <position position="5"/>
    </location>
</feature>
<dbReference type="PANTHER" id="PTHR22993:SF9">
    <property type="entry name" value="FORMAMIDOPYRIMIDINE-DNA GLYCOSYLASE"/>
    <property type="match status" value="1"/>
</dbReference>
<dbReference type="HAMAP" id="MF_00103">
    <property type="entry name" value="Fapy_DNA_glycosyl"/>
    <property type="match status" value="1"/>
</dbReference>
<evidence type="ECO:0000256" key="5">
    <source>
        <dbReference type="ARBA" id="ARBA00022763"/>
    </source>
</evidence>
<evidence type="ECO:0000256" key="2">
    <source>
        <dbReference type="ARBA" id="ARBA00009409"/>
    </source>
</evidence>
<dbReference type="InterPro" id="IPR000214">
    <property type="entry name" value="Znf_DNA_glyclase/AP_lyase"/>
</dbReference>
<dbReference type="InterPro" id="IPR012319">
    <property type="entry name" value="FPG_cat"/>
</dbReference>
<keyword evidence="8 15" id="KW-0862">Zinc</keyword>
<dbReference type="GO" id="GO:0003684">
    <property type="term" value="F:damaged DNA binding"/>
    <property type="evidence" value="ECO:0007669"/>
    <property type="project" value="InterPro"/>
</dbReference>
<evidence type="ECO:0000256" key="13">
    <source>
        <dbReference type="ARBA" id="ARBA00023295"/>
    </source>
</evidence>
<keyword evidence="4 15" id="KW-0479">Metal-binding</keyword>
<evidence type="ECO:0000256" key="14">
    <source>
        <dbReference type="ARBA" id="ARBA00044632"/>
    </source>
</evidence>
<dbReference type="STRING" id="1192759.GCA_000277525_00121"/>
<dbReference type="InterPro" id="IPR035937">
    <property type="entry name" value="FPG_N"/>
</dbReference>
<accession>A0A401IYM6</accession>
<evidence type="ECO:0000256" key="1">
    <source>
        <dbReference type="ARBA" id="ARBA00001668"/>
    </source>
</evidence>
<dbReference type="Gene3D" id="3.20.190.10">
    <property type="entry name" value="MutM-like, N-terminal"/>
    <property type="match status" value="1"/>
</dbReference>
<feature type="domain" description="Formamidopyrimidine-DNA glycosylase catalytic" evidence="17">
    <location>
        <begin position="5"/>
        <end position="115"/>
    </location>
</feature>
<comment type="catalytic activity">
    <reaction evidence="1 15">
        <text>Hydrolysis of DNA containing ring-opened 7-methylguanine residues, releasing 2,6-diamino-4-hydroxy-5-(N-methyl)formamidopyrimidine.</text>
        <dbReference type="EC" id="3.2.2.23"/>
    </reaction>
</comment>
<evidence type="ECO:0000256" key="9">
    <source>
        <dbReference type="ARBA" id="ARBA00023125"/>
    </source>
</evidence>
<comment type="similarity">
    <text evidence="2 15">Belongs to the FPG family.</text>
</comment>
<evidence type="ECO:0000256" key="12">
    <source>
        <dbReference type="ARBA" id="ARBA00023268"/>
    </source>
</evidence>
<reference evidence="18 19" key="1">
    <citation type="submission" date="2014-12" db="EMBL/GenBank/DDBJ databases">
        <title>Whole genome sequencing of Sphingobium xenophagum OW59.</title>
        <authorList>
            <person name="Ohta Y."/>
            <person name="Nishi S."/>
            <person name="Hatada Y."/>
        </authorList>
    </citation>
    <scope>NUCLEOTIDE SEQUENCE [LARGE SCALE GENOMIC DNA]</scope>
    <source>
        <strain evidence="18 19">OW59</strain>
    </source>
</reference>
<dbReference type="Pfam" id="PF01149">
    <property type="entry name" value="Fapy_DNA_glyco"/>
    <property type="match status" value="1"/>
</dbReference>
<evidence type="ECO:0000256" key="7">
    <source>
        <dbReference type="ARBA" id="ARBA00022801"/>
    </source>
</evidence>
<keyword evidence="11 15" id="KW-0456">Lyase</keyword>
<dbReference type="Gene3D" id="1.10.8.50">
    <property type="match status" value="1"/>
</dbReference>
<dbReference type="InterPro" id="IPR015887">
    <property type="entry name" value="DNA_glyclase_Znf_dom_DNA_BS"/>
</dbReference>
<keyword evidence="19" id="KW-1185">Reference proteome</keyword>
<organism evidence="18 19">
    <name type="scientific">Sphingobium xenophagum</name>
    <dbReference type="NCBI Taxonomy" id="121428"/>
    <lineage>
        <taxon>Bacteria</taxon>
        <taxon>Pseudomonadati</taxon>
        <taxon>Pseudomonadota</taxon>
        <taxon>Alphaproteobacteria</taxon>
        <taxon>Sphingomonadales</taxon>
        <taxon>Sphingomonadaceae</taxon>
        <taxon>Sphingobium</taxon>
    </lineage>
</organism>
<keyword evidence="7 15" id="KW-0378">Hydrolase</keyword>
<evidence type="ECO:0000256" key="4">
    <source>
        <dbReference type="ARBA" id="ARBA00022723"/>
    </source>
</evidence>
<comment type="subunit">
    <text evidence="3 15">Monomer.</text>
</comment>
<protein>
    <recommendedName>
        <fullName evidence="15">Formamidopyrimidine-DNA glycosylase</fullName>
        <shortName evidence="15">Fapy-DNA glycosylase</shortName>
        <ecNumber evidence="15">3.2.2.23</ecNumber>
    </recommendedName>
    <alternativeName>
        <fullName evidence="15">DNA-(apurinic or apyrimidinic site) lyase MutM</fullName>
        <shortName evidence="15">AP lyase MutM</shortName>
        <ecNumber evidence="15">4.2.99.18</ecNumber>
    </alternativeName>
</protein>
<feature type="binding site" evidence="15">
    <location>
        <position position="155"/>
    </location>
    <ligand>
        <name>DNA</name>
        <dbReference type="ChEBI" id="CHEBI:16991"/>
    </ligand>
</feature>
<dbReference type="SMART" id="SM01232">
    <property type="entry name" value="H2TH"/>
    <property type="match status" value="1"/>
</dbReference>
<evidence type="ECO:0000256" key="10">
    <source>
        <dbReference type="ARBA" id="ARBA00023204"/>
    </source>
</evidence>
<comment type="cofactor">
    <cofactor evidence="15">
        <name>Zn(2+)</name>
        <dbReference type="ChEBI" id="CHEBI:29105"/>
    </cofactor>
    <text evidence="15">Binds 1 zinc ion per subunit.</text>
</comment>
<dbReference type="CDD" id="cd08966">
    <property type="entry name" value="EcFpg-like_N"/>
    <property type="match status" value="1"/>
</dbReference>
<evidence type="ECO:0000256" key="3">
    <source>
        <dbReference type="ARBA" id="ARBA00011245"/>
    </source>
</evidence>
<dbReference type="GO" id="GO:0140078">
    <property type="term" value="F:class I DNA-(apurinic or apyrimidinic site) endonuclease activity"/>
    <property type="evidence" value="ECO:0007669"/>
    <property type="project" value="UniProtKB-EC"/>
</dbReference>
<gene>
    <name evidence="15" type="primary">mutM</name>
    <name evidence="15" type="synonym">fpg</name>
    <name evidence="18" type="ORF">MBESOW_P0699</name>
</gene>
<dbReference type="PROSITE" id="PS01242">
    <property type="entry name" value="ZF_FPG_1"/>
    <property type="match status" value="1"/>
</dbReference>
<dbReference type="AlphaFoldDB" id="A0A401IYM6"/>
<evidence type="ECO:0000313" key="19">
    <source>
        <dbReference type="Proteomes" id="UP000290975"/>
    </source>
</evidence>
<feature type="active site" description="Proton donor" evidence="15">
    <location>
        <position position="6"/>
    </location>
</feature>
<comment type="catalytic activity">
    <reaction evidence="14 15">
        <text>2'-deoxyribonucleotide-(2'-deoxyribose 5'-phosphate)-2'-deoxyribonucleotide-DNA = a 3'-end 2'-deoxyribonucleotide-(2,3-dehydro-2,3-deoxyribose 5'-phosphate)-DNA + a 5'-end 5'-phospho-2'-deoxyribonucleoside-DNA + H(+)</text>
        <dbReference type="Rhea" id="RHEA:66592"/>
        <dbReference type="Rhea" id="RHEA-COMP:13180"/>
        <dbReference type="Rhea" id="RHEA-COMP:16897"/>
        <dbReference type="Rhea" id="RHEA-COMP:17067"/>
        <dbReference type="ChEBI" id="CHEBI:15378"/>
        <dbReference type="ChEBI" id="CHEBI:136412"/>
        <dbReference type="ChEBI" id="CHEBI:157695"/>
        <dbReference type="ChEBI" id="CHEBI:167181"/>
        <dbReference type="EC" id="4.2.99.18"/>
    </reaction>
</comment>
<dbReference type="EC" id="4.2.99.18" evidence="15"/>
<dbReference type="SUPFAM" id="SSF57716">
    <property type="entry name" value="Glucocorticoid receptor-like (DNA-binding domain)"/>
    <property type="match status" value="1"/>
</dbReference>
<feature type="binding site" evidence="15">
    <location>
        <position position="93"/>
    </location>
    <ligand>
        <name>DNA</name>
        <dbReference type="ChEBI" id="CHEBI:16991"/>
    </ligand>
</feature>
<comment type="caution">
    <text evidence="18">The sequence shown here is derived from an EMBL/GenBank/DDBJ whole genome shotgun (WGS) entry which is preliminary data.</text>
</comment>
<dbReference type="Pfam" id="PF06831">
    <property type="entry name" value="H2TH"/>
    <property type="match status" value="1"/>
</dbReference>
<keyword evidence="12 15" id="KW-0511">Multifunctional enzyme</keyword>
<feature type="binding site" evidence="15">
    <location>
        <position position="112"/>
    </location>
    <ligand>
        <name>DNA</name>
        <dbReference type="ChEBI" id="CHEBI:16991"/>
    </ligand>
</feature>
<feature type="domain" description="FPG-type" evidence="16">
    <location>
        <begin position="240"/>
        <end position="273"/>
    </location>
</feature>
<dbReference type="GO" id="GO:0006284">
    <property type="term" value="P:base-excision repair"/>
    <property type="evidence" value="ECO:0007669"/>
    <property type="project" value="InterPro"/>
</dbReference>
<keyword evidence="13 15" id="KW-0326">Glycosidase</keyword>
<keyword evidence="6 15" id="KW-0863">Zinc-finger</keyword>
<dbReference type="SUPFAM" id="SSF81624">
    <property type="entry name" value="N-terminal domain of MutM-like DNA repair proteins"/>
    <property type="match status" value="1"/>
</dbReference>
<dbReference type="PROSITE" id="PS51068">
    <property type="entry name" value="FPG_CAT"/>
    <property type="match status" value="1"/>
</dbReference>
<dbReference type="InterPro" id="IPR020629">
    <property type="entry name" value="FPG_Glyclase"/>
</dbReference>
<evidence type="ECO:0000259" key="16">
    <source>
        <dbReference type="PROSITE" id="PS51066"/>
    </source>
</evidence>
<feature type="active site" description="Proton donor; for beta-elimination activity" evidence="15">
    <location>
        <position position="61"/>
    </location>
</feature>
<evidence type="ECO:0000313" key="18">
    <source>
        <dbReference type="EMBL" id="GBH29445.1"/>
    </source>
</evidence>
<proteinExistence type="inferred from homology"/>
<dbReference type="GO" id="GO:0034039">
    <property type="term" value="F:8-oxo-7,8-dihydroguanine DNA N-glycosylase activity"/>
    <property type="evidence" value="ECO:0007669"/>
    <property type="project" value="TreeGrafter"/>
</dbReference>
<evidence type="ECO:0000256" key="8">
    <source>
        <dbReference type="ARBA" id="ARBA00022833"/>
    </source>
</evidence>
<dbReference type="FunFam" id="1.10.8.50:FF:000003">
    <property type="entry name" value="Formamidopyrimidine-DNA glycosylase"/>
    <property type="match status" value="1"/>
</dbReference>
<evidence type="ECO:0000256" key="6">
    <source>
        <dbReference type="ARBA" id="ARBA00022771"/>
    </source>
</evidence>
<dbReference type="SMART" id="SM00898">
    <property type="entry name" value="Fapy_DNA_glyco"/>
    <property type="match status" value="1"/>
</dbReference>
<sequence>MSFMPELPEVETTVAGLRSVLEGAVLTRVEPRRADLRFPIPVDLRQRLTGATVTALTRRAKYGLIATDRGDMMIFHLGMSGRWRVDPSEIGTHDHLILETGAGRLLALNDPRRFGSVDLVRSDAWETYRPFTRMGPEPLGPDFDAAALARALDGKATSIKAALLDQRIVAGLGNIYVCEALNMAGIAPTRAAGRISRARLTLLVDAIRTVLGAAIVAGGSTLRDYARPDGELGYFSKQWRVYGREGEPCPCGGTVQRRVDGGRSTFFCPKCQK</sequence>
<dbReference type="InterPro" id="IPR015886">
    <property type="entry name" value="H2TH_FPG"/>
</dbReference>
<name>A0A401IYM6_SPHXE</name>
<dbReference type="NCBIfam" id="TIGR00577">
    <property type="entry name" value="fpg"/>
    <property type="match status" value="1"/>
</dbReference>
<evidence type="ECO:0000259" key="17">
    <source>
        <dbReference type="PROSITE" id="PS51068"/>
    </source>
</evidence>
<keyword evidence="9 15" id="KW-0238">DNA-binding</keyword>
<dbReference type="EMBL" id="BBQY01000001">
    <property type="protein sequence ID" value="GBH29445.1"/>
    <property type="molecule type" value="Genomic_DNA"/>
</dbReference>
<dbReference type="Pfam" id="PF06827">
    <property type="entry name" value="zf-FPG_IleRS"/>
    <property type="match status" value="1"/>
</dbReference>
<keyword evidence="10 15" id="KW-0234">DNA repair</keyword>
<dbReference type="InterPro" id="IPR010663">
    <property type="entry name" value="Znf_FPG/IleRS"/>
</dbReference>
<evidence type="ECO:0000256" key="15">
    <source>
        <dbReference type="HAMAP-Rule" id="MF_00103"/>
    </source>
</evidence>
<keyword evidence="5 15" id="KW-0227">DNA damage</keyword>
<dbReference type="Proteomes" id="UP000290975">
    <property type="component" value="Unassembled WGS sequence"/>
</dbReference>
<dbReference type="EC" id="3.2.2.23" evidence="15"/>
<dbReference type="SUPFAM" id="SSF46946">
    <property type="entry name" value="S13-like H2TH domain"/>
    <property type="match status" value="1"/>
</dbReference>